<dbReference type="GO" id="GO:0046464">
    <property type="term" value="P:acylglycerol catabolic process"/>
    <property type="evidence" value="ECO:0007669"/>
    <property type="project" value="TreeGrafter"/>
</dbReference>
<dbReference type="OrthoDB" id="9804819at2"/>
<evidence type="ECO:0000313" key="2">
    <source>
        <dbReference type="EMBL" id="EHR61458.1"/>
    </source>
</evidence>
<evidence type="ECO:0000313" key="3">
    <source>
        <dbReference type="Proteomes" id="UP000002791"/>
    </source>
</evidence>
<dbReference type="InterPro" id="IPR029058">
    <property type="entry name" value="AB_hydrolase_fold"/>
</dbReference>
<organism evidence="2 3">
    <name type="scientific">Saccharomonospora cyanea NA-134</name>
    <dbReference type="NCBI Taxonomy" id="882082"/>
    <lineage>
        <taxon>Bacteria</taxon>
        <taxon>Bacillati</taxon>
        <taxon>Actinomycetota</taxon>
        <taxon>Actinomycetes</taxon>
        <taxon>Pseudonocardiales</taxon>
        <taxon>Pseudonocardiaceae</taxon>
        <taxon>Saccharomonospora</taxon>
    </lineage>
</organism>
<dbReference type="Gene3D" id="3.40.50.1820">
    <property type="entry name" value="alpha/beta hydrolase"/>
    <property type="match status" value="1"/>
</dbReference>
<dbReference type="RefSeq" id="WP_005456664.1">
    <property type="nucleotide sequence ID" value="NZ_CM001440.1"/>
</dbReference>
<keyword evidence="3" id="KW-1185">Reference proteome</keyword>
<dbReference type="Proteomes" id="UP000002791">
    <property type="component" value="Chromosome"/>
</dbReference>
<name>H5XF48_9PSEU</name>
<evidence type="ECO:0000259" key="1">
    <source>
        <dbReference type="Pfam" id="PF00561"/>
    </source>
</evidence>
<dbReference type="GO" id="GO:0016020">
    <property type="term" value="C:membrane"/>
    <property type="evidence" value="ECO:0007669"/>
    <property type="project" value="TreeGrafter"/>
</dbReference>
<dbReference type="InterPro" id="IPR050266">
    <property type="entry name" value="AB_hydrolase_sf"/>
</dbReference>
<dbReference type="InterPro" id="IPR000073">
    <property type="entry name" value="AB_hydrolase_1"/>
</dbReference>
<dbReference type="PANTHER" id="PTHR43798:SF5">
    <property type="entry name" value="MONOACYLGLYCEROL LIPASE ABHD6"/>
    <property type="match status" value="1"/>
</dbReference>
<gene>
    <name evidence="2" type="ORF">SaccyDRAFT_2599</name>
</gene>
<dbReference type="Pfam" id="PF00561">
    <property type="entry name" value="Abhydrolase_1"/>
    <property type="match status" value="1"/>
</dbReference>
<accession>H5XF48</accession>
<protein>
    <submittedName>
        <fullName evidence="2">Lysophospholipase</fullName>
    </submittedName>
</protein>
<sequence length="263" mass="27569">MPCFRATDGVEISYRCWEQDSELPLVLLHHGFVASGRTNWEAPGIVRKLVEAGRRVATIDARGHGDSGKPHDPAYYGEARMAEDVTTLIDVLAEPEVDLVGYSMGAVVALLTAVRDRRVRRLVVGGVGAGVVELGGVDTRVIPAETLVQVLRSDDPASVADSPAASFRAFADAIGGDRVALAAQAASVHARPIPLDRIEATTLVLAGDDDPLAARPELLAGALRSAVVRRVPGDHMSALRAPGFATELVGFVNAAETPASAVS</sequence>
<reference evidence="2 3" key="1">
    <citation type="submission" date="2011-11" db="EMBL/GenBank/DDBJ databases">
        <title>The Noncontiguous Finished sequence of Saccharomonospora cyanea NA-134.</title>
        <authorList>
            <consortium name="US DOE Joint Genome Institute"/>
            <person name="Lucas S."/>
            <person name="Han J."/>
            <person name="Lapidus A."/>
            <person name="Cheng J.-F."/>
            <person name="Goodwin L."/>
            <person name="Pitluck S."/>
            <person name="Peters L."/>
            <person name="Ovchinnikova G."/>
            <person name="Lu M."/>
            <person name="Detter J.C."/>
            <person name="Han C."/>
            <person name="Tapia R."/>
            <person name="Land M."/>
            <person name="Hauser L."/>
            <person name="Kyrpides N."/>
            <person name="Ivanova N."/>
            <person name="Pagani I."/>
            <person name="Brambilla E.-M."/>
            <person name="Klenk H.-P."/>
            <person name="Woyke T."/>
        </authorList>
    </citation>
    <scope>NUCLEOTIDE SEQUENCE [LARGE SCALE GENOMIC DNA]</scope>
    <source>
        <strain evidence="2 3">NA-134</strain>
    </source>
</reference>
<proteinExistence type="predicted"/>
<dbReference type="eggNOG" id="COG2267">
    <property type="taxonomic scope" value="Bacteria"/>
</dbReference>
<dbReference type="AlphaFoldDB" id="H5XF48"/>
<feature type="domain" description="AB hydrolase-1" evidence="1">
    <location>
        <begin position="24"/>
        <end position="123"/>
    </location>
</feature>
<dbReference type="GO" id="GO:0047372">
    <property type="term" value="F:monoacylglycerol lipase activity"/>
    <property type="evidence" value="ECO:0007669"/>
    <property type="project" value="TreeGrafter"/>
</dbReference>
<dbReference type="EMBL" id="CM001440">
    <property type="protein sequence ID" value="EHR61458.1"/>
    <property type="molecule type" value="Genomic_DNA"/>
</dbReference>
<dbReference type="PANTHER" id="PTHR43798">
    <property type="entry name" value="MONOACYLGLYCEROL LIPASE"/>
    <property type="match status" value="1"/>
</dbReference>
<dbReference type="HOGENOM" id="CLU_020336_50_5_11"/>
<dbReference type="STRING" id="882082.SaccyDRAFT_2599"/>
<dbReference type="SUPFAM" id="SSF53474">
    <property type="entry name" value="alpha/beta-Hydrolases"/>
    <property type="match status" value="1"/>
</dbReference>